<dbReference type="RefSeq" id="WP_218318663.1">
    <property type="nucleotide sequence ID" value="NZ_JAEEGC010000007.1"/>
</dbReference>
<evidence type="ECO:0000313" key="2">
    <source>
        <dbReference type="EMBL" id="MBV7271628.1"/>
    </source>
</evidence>
<keyword evidence="3" id="KW-1185">Reference proteome</keyword>
<gene>
    <name evidence="2" type="ORF">I6U48_01705</name>
</gene>
<name>A0A949TSQ8_9CLOT</name>
<dbReference type="Proteomes" id="UP000694308">
    <property type="component" value="Unassembled WGS sequence"/>
</dbReference>
<dbReference type="EMBL" id="JAEEGC010000007">
    <property type="protein sequence ID" value="MBV7271628.1"/>
    <property type="molecule type" value="Genomic_DNA"/>
</dbReference>
<feature type="domain" description="DUF1659" evidence="1">
    <location>
        <begin position="3"/>
        <end position="73"/>
    </location>
</feature>
<accession>A0A949TSQ8</accession>
<evidence type="ECO:0000259" key="1">
    <source>
        <dbReference type="Pfam" id="PF07872"/>
    </source>
</evidence>
<dbReference type="AlphaFoldDB" id="A0A949TSQ8"/>
<protein>
    <submittedName>
        <fullName evidence="2">DUF1659 domain-containing protein</fullName>
    </submittedName>
</protein>
<comment type="caution">
    <text evidence="2">The sequence shown here is derived from an EMBL/GenBank/DDBJ whole genome shotgun (WGS) entry which is preliminary data.</text>
</comment>
<sequence>MAAAATKLSSDLVIVIKTGVDKKGKEVLKKATLGNLDLKAADQDVFDVVKAVEKLLNYPVNEIQKADHSVIVNA</sequence>
<evidence type="ECO:0000313" key="3">
    <source>
        <dbReference type="Proteomes" id="UP000694308"/>
    </source>
</evidence>
<dbReference type="Pfam" id="PF07872">
    <property type="entry name" value="DUF1659"/>
    <property type="match status" value="1"/>
</dbReference>
<organism evidence="2 3">
    <name type="scientific">Clostridium thailandense</name>
    <dbReference type="NCBI Taxonomy" id="2794346"/>
    <lineage>
        <taxon>Bacteria</taxon>
        <taxon>Bacillati</taxon>
        <taxon>Bacillota</taxon>
        <taxon>Clostridia</taxon>
        <taxon>Eubacteriales</taxon>
        <taxon>Clostridiaceae</taxon>
        <taxon>Clostridium</taxon>
    </lineage>
</organism>
<dbReference type="InterPro" id="IPR012454">
    <property type="entry name" value="DUF1659"/>
</dbReference>
<reference evidence="2" key="1">
    <citation type="submission" date="2020-12" db="EMBL/GenBank/DDBJ databases">
        <title>Clostridium thailandense sp. nov., a novel acetogenic bacterium isolated from peat land soil in Thailand.</title>
        <authorList>
            <person name="Chaikitkaew S."/>
            <person name="Birkeland N.K."/>
        </authorList>
    </citation>
    <scope>NUCLEOTIDE SEQUENCE</scope>
    <source>
        <strain evidence="2">PL3</strain>
    </source>
</reference>
<proteinExistence type="predicted"/>